<dbReference type="Proteomes" id="UP000290809">
    <property type="component" value="Unassembled WGS sequence"/>
</dbReference>
<dbReference type="PANTHER" id="PTHR20837:SF0">
    <property type="entry name" value="COILED-COIL AND C2 DOMAIN-CONTAINING PROTEIN 2A"/>
    <property type="match status" value="1"/>
</dbReference>
<evidence type="ECO:0000313" key="4">
    <source>
        <dbReference type="EMBL" id="RTG81537.1"/>
    </source>
</evidence>
<dbReference type="InterPro" id="IPR041510">
    <property type="entry name" value="DUF5523"/>
</dbReference>
<dbReference type="InterPro" id="IPR028928">
    <property type="entry name" value="CC2D2AN-C2"/>
</dbReference>
<feature type="region of interest" description="Disordered" evidence="1">
    <location>
        <begin position="484"/>
        <end position="504"/>
    </location>
</feature>
<dbReference type="PANTHER" id="PTHR20837">
    <property type="entry name" value="CENTROSOMAL PROTEIN-RELATED"/>
    <property type="match status" value="1"/>
</dbReference>
<reference evidence="4 5" key="1">
    <citation type="journal article" date="2019" name="PLoS Pathog.">
        <title>Genome sequence of the bovine parasite Schistosoma bovis Tanzania.</title>
        <authorList>
            <person name="Oey H."/>
            <person name="Zakrzewski M."/>
            <person name="Gobert G."/>
            <person name="Gravermann K."/>
            <person name="Stoye J."/>
            <person name="Jones M."/>
            <person name="Mcmanus D."/>
            <person name="Krause L."/>
        </authorList>
    </citation>
    <scope>NUCLEOTIDE SEQUENCE [LARGE SCALE GENOMIC DNA]</scope>
    <source>
        <strain evidence="4 5">TAN1997</strain>
    </source>
</reference>
<feature type="compositionally biased region" description="Low complexity" evidence="1">
    <location>
        <begin position="485"/>
        <end position="503"/>
    </location>
</feature>
<dbReference type="STRING" id="6184.A0A430Q1I1"/>
<feature type="non-terminal residue" evidence="4">
    <location>
        <position position="1"/>
    </location>
</feature>
<dbReference type="EMBL" id="QMKO01003305">
    <property type="protein sequence ID" value="RTG81537.1"/>
    <property type="molecule type" value="Genomic_DNA"/>
</dbReference>
<dbReference type="AlphaFoldDB" id="A0A430Q1I1"/>
<accession>A0A430Q1I1</accession>
<name>A0A430Q1I1_SCHBO</name>
<dbReference type="Pfam" id="PF17661">
    <property type="entry name" value="DUF5523"/>
    <property type="match status" value="1"/>
</dbReference>
<gene>
    <name evidence="4" type="ORF">DC041_0012401</name>
</gene>
<evidence type="ECO:0000259" key="3">
    <source>
        <dbReference type="Pfam" id="PF17661"/>
    </source>
</evidence>
<evidence type="ECO:0000313" key="5">
    <source>
        <dbReference type="Proteomes" id="UP000290809"/>
    </source>
</evidence>
<evidence type="ECO:0000259" key="2">
    <source>
        <dbReference type="Pfam" id="PF15625"/>
    </source>
</evidence>
<dbReference type="Pfam" id="PF15625">
    <property type="entry name" value="CC2D2AN-C2"/>
    <property type="match status" value="1"/>
</dbReference>
<dbReference type="GO" id="GO:1904491">
    <property type="term" value="P:protein localization to ciliary transition zone"/>
    <property type="evidence" value="ECO:0007669"/>
    <property type="project" value="TreeGrafter"/>
</dbReference>
<dbReference type="InterPro" id="IPR052434">
    <property type="entry name" value="Tectonic-like_complex_comp"/>
</dbReference>
<protein>
    <submittedName>
        <fullName evidence="4">Uncharacterized protein</fullName>
    </submittedName>
</protein>
<feature type="region of interest" description="Disordered" evidence="1">
    <location>
        <begin position="1"/>
        <end position="34"/>
    </location>
</feature>
<feature type="compositionally biased region" description="Low complexity" evidence="1">
    <location>
        <begin position="19"/>
        <end position="33"/>
    </location>
</feature>
<comment type="caution">
    <text evidence="4">The sequence shown here is derived from an EMBL/GenBank/DDBJ whole genome shotgun (WGS) entry which is preliminary data.</text>
</comment>
<feature type="domain" description="CC2D2A N-terminal C2" evidence="2">
    <location>
        <begin position="370"/>
        <end position="539"/>
    </location>
</feature>
<dbReference type="GO" id="GO:1905515">
    <property type="term" value="P:non-motile cilium assembly"/>
    <property type="evidence" value="ECO:0007669"/>
    <property type="project" value="TreeGrafter"/>
</dbReference>
<evidence type="ECO:0000256" key="1">
    <source>
        <dbReference type="SAM" id="MobiDB-lite"/>
    </source>
</evidence>
<organism evidence="4 5">
    <name type="scientific">Schistosoma bovis</name>
    <name type="common">Blood fluke</name>
    <dbReference type="NCBI Taxonomy" id="6184"/>
    <lineage>
        <taxon>Eukaryota</taxon>
        <taxon>Metazoa</taxon>
        <taxon>Spiralia</taxon>
        <taxon>Lophotrochozoa</taxon>
        <taxon>Platyhelminthes</taxon>
        <taxon>Trematoda</taxon>
        <taxon>Digenea</taxon>
        <taxon>Strigeidida</taxon>
        <taxon>Schistosomatoidea</taxon>
        <taxon>Schistosomatidae</taxon>
        <taxon>Schistosoma</taxon>
    </lineage>
</organism>
<sequence length="566" mass="65351">KDPVVQKDNQSISTSSPMKYEQSKQFSKSKSYYPLPERMQRLRKSTGLGELSTSPDVVPIELKTGGKLPRYLEDEGYYIGKQPYVAPTNLRRLENRILKEIQMDSWFREDGSLDLQPNPLRNIPSRPPLWDEQFNPMPEKLQTVYVHSWFREDGSLDLQPNPLRNIPSRPPLWDEQFNPMPEKLQTVYVHPMSFEMTQNLFNMESKGLTSQNLSTALTQCKHIGLFNNNNNGNTEYRLHVDIRRVTFDFHPLFSLEHVHVQNLRQIIQAYELTLSRDQVNACIQRSILSQDEFLMRRARNHAEAYEKGLLTSALRAWKRVKEARQTSGCTNTTVRLKITKKNPPIIPKSFNAQVIRDETEMNLRKFRRLPNEPKITVSLVDDSTISSNNECPRAEINRRLKLLEYTYFIKLYYNRKLVETSQPQFSLFEKHGWTSHQIAEFHIGLPNYTDIQNTSIQQMNRSSELDLQHLRFIVTTGSSFKLDQSKSNQKQSSLSSSSSSSSSFVGRQPKILLEDLDGSGEKIVCIPITGTLFATTKWISINSSLINDMDIEACIGYPDRLVIVNV</sequence>
<proteinExistence type="predicted"/>
<dbReference type="GO" id="GO:0035869">
    <property type="term" value="C:ciliary transition zone"/>
    <property type="evidence" value="ECO:0007669"/>
    <property type="project" value="TreeGrafter"/>
</dbReference>
<feature type="domain" description="DUF5523" evidence="3">
    <location>
        <begin position="68"/>
        <end position="145"/>
    </location>
</feature>
<keyword evidence="5" id="KW-1185">Reference proteome</keyword>
<feature type="compositionally biased region" description="Polar residues" evidence="1">
    <location>
        <begin position="7"/>
        <end position="17"/>
    </location>
</feature>